<proteinExistence type="predicted"/>
<dbReference type="Pfam" id="PF13439">
    <property type="entry name" value="Glyco_transf_4"/>
    <property type="match status" value="1"/>
</dbReference>
<sequence>MKVAYLMNTYPLPSTTFIRREIEALEHLGCRIRRYAIRAWPQALVDPRDRAEATATHYLLTRNLVGLLAAALLEAGLNPLGLARSLRPWLRLARAARNGWVRPVAYLLQAAYLRRRAAAEGIDHIHVHFATNAATVAMLARRMGGPSYSFTAHGPDEFEAPERFGFAEKIAHAQFVVAISEYCRDRLAGLARPEDAAKIRVARCGLALEEFAPPQPPRADNRTFVCVGRLCPAKAQAAIPAAVAALRWRYPDLKVILIGDGESRAEVEAACRRHDVADRVILHGWASNAEVRDRIAASRALLLPSLAEGLPVVIMEAFALGRPVVSTRVAGIPELLDDSCGWLIPPGDVRALMRAMESALSAAPDALAARGAVGRERVERLHDRRLLAGTLIGLFREADAKNRAALAGRRAAGRLPAAELLDTP</sequence>
<dbReference type="PANTHER" id="PTHR45947:SF15">
    <property type="entry name" value="TEICHURONIC ACID BIOSYNTHESIS GLYCOSYLTRANSFERASE TUAC-RELATED"/>
    <property type="match status" value="1"/>
</dbReference>
<dbReference type="InterPro" id="IPR028098">
    <property type="entry name" value="Glyco_trans_4-like_N"/>
</dbReference>
<gene>
    <name evidence="2" type="ORF">F8B43_1916</name>
</gene>
<dbReference type="Gene3D" id="3.40.50.2000">
    <property type="entry name" value="Glycogen Phosphorylase B"/>
    <property type="match status" value="2"/>
</dbReference>
<dbReference type="RefSeq" id="WP_152276948.1">
    <property type="nucleotide sequence ID" value="NZ_WEKV01000009.1"/>
</dbReference>
<dbReference type="InterPro" id="IPR050194">
    <property type="entry name" value="Glycosyltransferase_grp1"/>
</dbReference>
<dbReference type="SUPFAM" id="SSF53756">
    <property type="entry name" value="UDP-Glycosyltransferase/glycogen phosphorylase"/>
    <property type="match status" value="1"/>
</dbReference>
<name>A0A833N2Z7_9HYPH</name>
<evidence type="ECO:0000313" key="2">
    <source>
        <dbReference type="EMBL" id="KAB7785415.1"/>
    </source>
</evidence>
<comment type="caution">
    <text evidence="2">The sequence shown here is derived from an EMBL/GenBank/DDBJ whole genome shotgun (WGS) entry which is preliminary data.</text>
</comment>
<dbReference type="GO" id="GO:0016757">
    <property type="term" value="F:glycosyltransferase activity"/>
    <property type="evidence" value="ECO:0007669"/>
    <property type="project" value="TreeGrafter"/>
</dbReference>
<dbReference type="EMBL" id="WEKV01000009">
    <property type="protein sequence ID" value="KAB7785415.1"/>
    <property type="molecule type" value="Genomic_DNA"/>
</dbReference>
<evidence type="ECO:0000259" key="1">
    <source>
        <dbReference type="Pfam" id="PF13439"/>
    </source>
</evidence>
<dbReference type="AlphaFoldDB" id="A0A833N2Z7"/>
<protein>
    <submittedName>
        <fullName evidence="2">Glycosyl transferase group 1 family protein</fullName>
    </submittedName>
</protein>
<dbReference type="Proteomes" id="UP000469949">
    <property type="component" value="Unassembled WGS sequence"/>
</dbReference>
<accession>A0A833N2Z7</accession>
<reference evidence="2 3" key="1">
    <citation type="submission" date="2019-10" db="EMBL/GenBank/DDBJ databases">
        <title>Draft Genome Sequence of the Caffeine Degrading Methylotroph Methylorubrum populi PINKEL.</title>
        <authorList>
            <person name="Dawson S.C."/>
            <person name="Zhang X."/>
            <person name="Wright M.E."/>
            <person name="Sharma G."/>
            <person name="Langner J.T."/>
            <person name="Ditty J.L."/>
            <person name="Subuyuj G.A."/>
        </authorList>
    </citation>
    <scope>NUCLEOTIDE SEQUENCE [LARGE SCALE GENOMIC DNA]</scope>
    <source>
        <strain evidence="2 3">Pinkel</strain>
    </source>
</reference>
<dbReference type="PANTHER" id="PTHR45947">
    <property type="entry name" value="SULFOQUINOVOSYL TRANSFERASE SQD2"/>
    <property type="match status" value="1"/>
</dbReference>
<keyword evidence="2" id="KW-0808">Transferase</keyword>
<dbReference type="Pfam" id="PF13692">
    <property type="entry name" value="Glyco_trans_1_4"/>
    <property type="match status" value="1"/>
</dbReference>
<organism evidence="2 3">
    <name type="scientific">Methylorubrum populi</name>
    <dbReference type="NCBI Taxonomy" id="223967"/>
    <lineage>
        <taxon>Bacteria</taxon>
        <taxon>Pseudomonadati</taxon>
        <taxon>Pseudomonadota</taxon>
        <taxon>Alphaproteobacteria</taxon>
        <taxon>Hyphomicrobiales</taxon>
        <taxon>Methylobacteriaceae</taxon>
        <taxon>Methylorubrum</taxon>
    </lineage>
</organism>
<evidence type="ECO:0000313" key="3">
    <source>
        <dbReference type="Proteomes" id="UP000469949"/>
    </source>
</evidence>
<feature type="domain" description="Glycosyltransferase subfamily 4-like N-terminal" evidence="1">
    <location>
        <begin position="103"/>
        <end position="209"/>
    </location>
</feature>
<dbReference type="CDD" id="cd03801">
    <property type="entry name" value="GT4_PimA-like"/>
    <property type="match status" value="1"/>
</dbReference>